<dbReference type="PANTHER" id="PTHR43410:SF1">
    <property type="entry name" value="NITRIC OXIDE SYNTHASE"/>
    <property type="match status" value="1"/>
</dbReference>
<dbReference type="InterPro" id="IPR050607">
    <property type="entry name" value="NOS"/>
</dbReference>
<name>F6K0Y4_9BACT</name>
<dbReference type="Gene3D" id="3.90.340.10">
    <property type="entry name" value="Nitric Oxide Synthase, Chain A, domain 1"/>
    <property type="match status" value="1"/>
</dbReference>
<dbReference type="Gene3D" id="3.90.1230.10">
    <property type="entry name" value="Nitric Oxide Synthase, Chain A, domain 3"/>
    <property type="match status" value="1"/>
</dbReference>
<dbReference type="InterPro" id="IPR044940">
    <property type="entry name" value="NOS_dom_2"/>
</dbReference>
<dbReference type="GO" id="GO:0046872">
    <property type="term" value="F:metal ion binding"/>
    <property type="evidence" value="ECO:0007669"/>
    <property type="project" value="UniProtKB-KW"/>
</dbReference>
<evidence type="ECO:0000256" key="5">
    <source>
        <dbReference type="SAM" id="MobiDB-lite"/>
    </source>
</evidence>
<organism evidence="7">
    <name type="scientific">uncultured bacterium BAC AB649/1850</name>
    <dbReference type="NCBI Taxonomy" id="1037453"/>
    <lineage>
        <taxon>Bacteria</taxon>
        <taxon>environmental samples</taxon>
    </lineage>
</organism>
<dbReference type="InterPro" id="IPR044943">
    <property type="entry name" value="NOS_dom_1"/>
</dbReference>
<dbReference type="EMBL" id="HM193369">
    <property type="protein sequence ID" value="AEE65486.1"/>
    <property type="molecule type" value="Genomic_DNA"/>
</dbReference>
<keyword evidence="1" id="KW-0349">Heme</keyword>
<keyword evidence="3" id="KW-0560">Oxidoreductase</keyword>
<sequence>MAEPQVSKQTWPEVAEPVDGRCPVSGHGRPARPDVGERPLAPPAPPGSLAEEAIAFLRVCAVELGWDGASWKRRRSEVLAEIKSTGTYRHTEAELRIGAKLAWRNHTRCIGQLHWRTLVVRDRREVHTVDALADELELHQRQAYIDGDVRPVITIFAPDTPDRPGPRIANAQLVRYAGYRQPDGGVYGDPANADLTDLLIAAGWTPGLGAFDRLPVLVEGSDGRGWRELDPVTCPDVPITHPRYDWFAGLGLRWYAYPTVADMRLEIGGVSYPAAPFTGWYVGAEVGARNFGDVGRYNMLPAVAKALGLDTGDDRTLWKDRALIELNTAVLTSFGAAGVRMTDHHTMTDHFHRYAQARRRSGEVVRAEWSWMIPPIAASATPVYQETYDSTVVRPNFFRQ</sequence>
<feature type="domain" description="Nitric oxide synthase (NOS)" evidence="6">
    <location>
        <begin position="48"/>
        <end position="400"/>
    </location>
</feature>
<evidence type="ECO:0000256" key="1">
    <source>
        <dbReference type="ARBA" id="ARBA00022617"/>
    </source>
</evidence>
<feature type="compositionally biased region" description="Polar residues" evidence="5">
    <location>
        <begin position="1"/>
        <end position="10"/>
    </location>
</feature>
<evidence type="ECO:0000256" key="3">
    <source>
        <dbReference type="ARBA" id="ARBA00023002"/>
    </source>
</evidence>
<dbReference type="AlphaFoldDB" id="F6K0Y4"/>
<dbReference type="PANTHER" id="PTHR43410">
    <property type="entry name" value="NITRIC OXIDE SYNTHASE OXYGENASE"/>
    <property type="match status" value="1"/>
</dbReference>
<dbReference type="InterPro" id="IPR044944">
    <property type="entry name" value="NOS_dom_3"/>
</dbReference>
<dbReference type="GO" id="GO:0004517">
    <property type="term" value="F:nitric-oxide synthase activity"/>
    <property type="evidence" value="ECO:0007669"/>
    <property type="project" value="InterPro"/>
</dbReference>
<dbReference type="GO" id="GO:0006809">
    <property type="term" value="P:nitric oxide biosynthetic process"/>
    <property type="evidence" value="ECO:0007669"/>
    <property type="project" value="InterPro"/>
</dbReference>
<dbReference type="Gene3D" id="3.90.440.10">
    <property type="entry name" value="Nitric Oxide Synthase,Heme Domain,Chain A domain 2"/>
    <property type="match status" value="1"/>
</dbReference>
<dbReference type="SUPFAM" id="SSF56512">
    <property type="entry name" value="Nitric oxide (NO) synthase oxygenase domain"/>
    <property type="match status" value="1"/>
</dbReference>
<keyword evidence="4" id="KW-0408">Iron</keyword>
<keyword evidence="2" id="KW-0479">Metal-binding</keyword>
<reference evidence="7" key="1">
    <citation type="submission" date="2010-05" db="EMBL/GenBank/DDBJ databases">
        <title>Fluostatin gene cluster.</title>
        <authorList>
            <person name="Feng Z."/>
            <person name="Brady S.F."/>
        </authorList>
    </citation>
    <scope>NUCLEOTIDE SEQUENCE</scope>
</reference>
<evidence type="ECO:0000256" key="4">
    <source>
        <dbReference type="ARBA" id="ARBA00023004"/>
    </source>
</evidence>
<dbReference type="Pfam" id="PF02898">
    <property type="entry name" value="NO_synthase"/>
    <property type="match status" value="1"/>
</dbReference>
<evidence type="ECO:0000259" key="6">
    <source>
        <dbReference type="Pfam" id="PF02898"/>
    </source>
</evidence>
<dbReference type="InterPro" id="IPR036119">
    <property type="entry name" value="NOS_N_sf"/>
</dbReference>
<evidence type="ECO:0000313" key="7">
    <source>
        <dbReference type="EMBL" id="AEE65486.1"/>
    </source>
</evidence>
<feature type="region of interest" description="Disordered" evidence="5">
    <location>
        <begin position="1"/>
        <end position="46"/>
    </location>
</feature>
<dbReference type="InterPro" id="IPR004030">
    <property type="entry name" value="NOS_N"/>
</dbReference>
<protein>
    <submittedName>
        <fullName evidence="7">Nitric-oxide synthase</fullName>
    </submittedName>
</protein>
<accession>F6K0Y4</accession>
<evidence type="ECO:0000256" key="2">
    <source>
        <dbReference type="ARBA" id="ARBA00022723"/>
    </source>
</evidence>
<proteinExistence type="predicted"/>